<sequence length="198" mass="20912">MPDDWTTNIDAIKLNGKSDADFLGVSAKAADSDKLEGVHLADVILAGHPVNSIYMSYDSTSPATLFGGTWSELPTGKFLRVGTGGTTGGNNSHIHSTTAVALTTAQLATHNHRQQRYDWNGIIADAWAPLSEASSGGNAGGHMPTGGNDFGMAWTYRTNLGPLFTQNSGSGAVHGHGDTGSTDNIPEFYEVYAWRRTA</sequence>
<dbReference type="Pfam" id="PF21939">
    <property type="entry name" value="Gp10_C"/>
    <property type="match status" value="1"/>
</dbReference>
<dbReference type="AlphaFoldDB" id="A0A645EMP6"/>
<dbReference type="EMBL" id="VSSQ01049221">
    <property type="protein sequence ID" value="MPN03295.1"/>
    <property type="molecule type" value="Genomic_DNA"/>
</dbReference>
<reference evidence="2" key="1">
    <citation type="submission" date="2019-08" db="EMBL/GenBank/DDBJ databases">
        <authorList>
            <person name="Kucharzyk K."/>
            <person name="Murdoch R.W."/>
            <person name="Higgins S."/>
            <person name="Loffler F."/>
        </authorList>
    </citation>
    <scope>NUCLEOTIDE SEQUENCE</scope>
</reference>
<name>A0A645EMP6_9ZZZZ</name>
<comment type="caution">
    <text evidence="2">The sequence shown here is derived from an EMBL/GenBank/DDBJ whole genome shotgun (WGS) entry which is preliminary data.</text>
</comment>
<evidence type="ECO:0000259" key="1">
    <source>
        <dbReference type="Pfam" id="PF21939"/>
    </source>
</evidence>
<accession>A0A645EMP6</accession>
<protein>
    <recommendedName>
        <fullName evidence="1">Baseplate structural protein Gp10 C-terminal domain-containing protein</fullName>
    </recommendedName>
</protein>
<gene>
    <name evidence="2" type="ORF">SDC9_150522</name>
</gene>
<organism evidence="2">
    <name type="scientific">bioreactor metagenome</name>
    <dbReference type="NCBI Taxonomy" id="1076179"/>
    <lineage>
        <taxon>unclassified sequences</taxon>
        <taxon>metagenomes</taxon>
        <taxon>ecological metagenomes</taxon>
    </lineage>
</organism>
<dbReference type="InterPro" id="IPR053827">
    <property type="entry name" value="Gp10_C"/>
</dbReference>
<evidence type="ECO:0000313" key="2">
    <source>
        <dbReference type="EMBL" id="MPN03295.1"/>
    </source>
</evidence>
<proteinExistence type="predicted"/>
<feature type="domain" description="Baseplate structural protein Gp10 C-terminal" evidence="1">
    <location>
        <begin position="48"/>
        <end position="197"/>
    </location>
</feature>